<evidence type="ECO:0000313" key="1">
    <source>
        <dbReference type="EMBL" id="SVB28081.1"/>
    </source>
</evidence>
<reference evidence="1" key="1">
    <citation type="submission" date="2018-05" db="EMBL/GenBank/DDBJ databases">
        <authorList>
            <person name="Lanie J.A."/>
            <person name="Ng W.-L."/>
            <person name="Kazmierczak K.M."/>
            <person name="Andrzejewski T.M."/>
            <person name="Davidsen T.M."/>
            <person name="Wayne K.J."/>
            <person name="Tettelin H."/>
            <person name="Glass J.I."/>
            <person name="Rusch D."/>
            <person name="Podicherti R."/>
            <person name="Tsui H.-C.T."/>
            <person name="Winkler M.E."/>
        </authorList>
    </citation>
    <scope>NUCLEOTIDE SEQUENCE</scope>
</reference>
<sequence>KNNEYEIIFEKAFNSLDKTFEINPSI</sequence>
<gene>
    <name evidence="1" type="ORF">METZ01_LOCUS180935</name>
</gene>
<dbReference type="AlphaFoldDB" id="A0A382CR49"/>
<protein>
    <submittedName>
        <fullName evidence="1">Uncharacterized protein</fullName>
    </submittedName>
</protein>
<proteinExistence type="predicted"/>
<name>A0A382CR49_9ZZZZ</name>
<accession>A0A382CR49</accession>
<feature type="non-terminal residue" evidence="1">
    <location>
        <position position="1"/>
    </location>
</feature>
<feature type="non-terminal residue" evidence="1">
    <location>
        <position position="26"/>
    </location>
</feature>
<organism evidence="1">
    <name type="scientific">marine metagenome</name>
    <dbReference type="NCBI Taxonomy" id="408172"/>
    <lineage>
        <taxon>unclassified sequences</taxon>
        <taxon>metagenomes</taxon>
        <taxon>ecological metagenomes</taxon>
    </lineage>
</organism>
<dbReference type="EMBL" id="UINC01035532">
    <property type="protein sequence ID" value="SVB28081.1"/>
    <property type="molecule type" value="Genomic_DNA"/>
</dbReference>